<keyword evidence="9" id="KW-1185">Reference proteome</keyword>
<dbReference type="RefSeq" id="WP_012196102.1">
    <property type="nucleotide sequence ID" value="NC_009976.1"/>
</dbReference>
<keyword evidence="5" id="KW-0067">ATP-binding</keyword>
<protein>
    <submittedName>
        <fullName evidence="8">Putative DnaK-type molecular chaperone (HSP70 family)</fullName>
    </submittedName>
</protein>
<dbReference type="Gene3D" id="3.30.420.40">
    <property type="match status" value="2"/>
</dbReference>
<dbReference type="Pfam" id="PF00012">
    <property type="entry name" value="HSP70"/>
    <property type="match status" value="1"/>
</dbReference>
<dbReference type="Gene3D" id="3.90.640.10">
    <property type="entry name" value="Actin, Chain A, domain 4"/>
    <property type="match status" value="1"/>
</dbReference>
<dbReference type="OrthoDB" id="416657at2"/>
<dbReference type="Proteomes" id="UP000000788">
    <property type="component" value="Chromosome"/>
</dbReference>
<keyword evidence="6" id="KW-0346">Stress response</keyword>
<dbReference type="PROSITE" id="PS01036">
    <property type="entry name" value="HSP70_3"/>
    <property type="match status" value="1"/>
</dbReference>
<keyword evidence="4" id="KW-0547">Nucleotide-binding</keyword>
<organism evidence="8 9">
    <name type="scientific">Prochlorococcus marinus (strain MIT 9211)</name>
    <dbReference type="NCBI Taxonomy" id="93059"/>
    <lineage>
        <taxon>Bacteria</taxon>
        <taxon>Bacillati</taxon>
        <taxon>Cyanobacteriota</taxon>
        <taxon>Cyanophyceae</taxon>
        <taxon>Synechococcales</taxon>
        <taxon>Prochlorococcaceae</taxon>
        <taxon>Prochlorococcus</taxon>
    </lineage>
</organism>
<dbReference type="EMBL" id="CP000878">
    <property type="protein sequence ID" value="ABX09481.1"/>
    <property type="molecule type" value="Genomic_DNA"/>
</dbReference>
<dbReference type="HOGENOM" id="CLU_038461_0_0_3"/>
<evidence type="ECO:0000313" key="9">
    <source>
        <dbReference type="Proteomes" id="UP000000788"/>
    </source>
</evidence>
<evidence type="ECO:0000256" key="2">
    <source>
        <dbReference type="ARBA" id="ARBA00007381"/>
    </source>
</evidence>
<reference evidence="8 9" key="1">
    <citation type="journal article" date="2007" name="PLoS Genet.">
        <title>Patterns and implications of gene gain and loss in the evolution of Prochlorococcus.</title>
        <authorList>
            <person name="Kettler G.C."/>
            <person name="Martiny A.C."/>
            <person name="Huang K."/>
            <person name="Zucker J."/>
            <person name="Coleman M.L."/>
            <person name="Rodrigue S."/>
            <person name="Chen F."/>
            <person name="Lapidus A."/>
            <person name="Ferriera S."/>
            <person name="Johnson J."/>
            <person name="Steglich C."/>
            <person name="Church G.M."/>
            <person name="Richardson P."/>
            <person name="Chisholm S.W."/>
        </authorList>
    </citation>
    <scope>NUCLEOTIDE SEQUENCE [LARGE SCALE GENOMIC DNA]</scope>
    <source>
        <strain evidence="9">MIT 9211</strain>
    </source>
</reference>
<dbReference type="STRING" id="93059.P9211_15501"/>
<evidence type="ECO:0000256" key="6">
    <source>
        <dbReference type="ARBA" id="ARBA00023016"/>
    </source>
</evidence>
<dbReference type="InterPro" id="IPR013126">
    <property type="entry name" value="Hsp_70_fam"/>
</dbReference>
<evidence type="ECO:0000256" key="4">
    <source>
        <dbReference type="ARBA" id="ARBA00022741"/>
    </source>
</evidence>
<proteinExistence type="inferred from homology"/>
<dbReference type="KEGG" id="pmj:P9211_15501"/>
<sequence length="522" mass="57696">MGTLAIDLGSTTTVVAFQGERDKSVQLLDLKPISRIPGEVPSLIWKPENPQEEALFGYQVERLTLLDRNNPGFISDFKRWIGAPLNDSISWNYNLLPEEAGELLIKEIWKQLPAHIEIKRLVVTAPVETYKAYRKWLHKICFELDVKEIALVDEPTAAAIGAGQKGGSKLLVIDIGGSTTDISMVLLEGGEGQADPIAQLIRFNGEDLEGKSKQVLRCAKVLGKAGLRLGGRDLDKWISHYLFPDSDNSELILDAAEKLKCKLSNINLSETKKLTELALLNPQGEAKKLSLNRLELEELLQKNGLIKSLSKLLDKTLAQGSANGCELEDLSGVVLVGGGSRIPIIKKWLQQAIEPAKLITPPPIEAVAIGALSLTPGVRIKDVLHKGVSLRCWDQKTNQHIWHPLFLPGQPWPTDKPLEIILAASKGNQKEMDLKIADYEIDGTHEVVYINGIPMIRDEPSLPKLTPWEGTPLLIPLNPPGEEGEDCLTLRFSIDDHCDLIVEGNDIRNEKEIIHKNLGTLR</sequence>
<dbReference type="PANTHER" id="PTHR42749">
    <property type="entry name" value="CELL SHAPE-DETERMINING PROTEIN MREB"/>
    <property type="match status" value="1"/>
</dbReference>
<keyword evidence="3" id="KW-0963">Cytoplasm</keyword>
<dbReference type="InterPro" id="IPR018181">
    <property type="entry name" value="Heat_shock_70_CS"/>
</dbReference>
<evidence type="ECO:0000256" key="7">
    <source>
        <dbReference type="ARBA" id="ARBA00023186"/>
    </source>
</evidence>
<evidence type="ECO:0000256" key="3">
    <source>
        <dbReference type="ARBA" id="ARBA00022490"/>
    </source>
</evidence>
<comment type="similarity">
    <text evidence="2">Belongs to the heat shock protein 70 family.</text>
</comment>
<comment type="subcellular location">
    <subcellularLocation>
        <location evidence="1">Cytoplasm</location>
    </subcellularLocation>
</comment>
<dbReference type="GO" id="GO:0005524">
    <property type="term" value="F:ATP binding"/>
    <property type="evidence" value="ECO:0007669"/>
    <property type="project" value="UniProtKB-KW"/>
</dbReference>
<dbReference type="GO" id="GO:0140662">
    <property type="term" value="F:ATP-dependent protein folding chaperone"/>
    <property type="evidence" value="ECO:0007669"/>
    <property type="project" value="InterPro"/>
</dbReference>
<evidence type="ECO:0000256" key="1">
    <source>
        <dbReference type="ARBA" id="ARBA00004496"/>
    </source>
</evidence>
<gene>
    <name evidence="8" type="ordered locus">P9211_15501</name>
</gene>
<dbReference type="AlphaFoldDB" id="A9BCB9"/>
<accession>A9BCB9</accession>
<dbReference type="Pfam" id="PF06723">
    <property type="entry name" value="MreB_Mbl"/>
    <property type="match status" value="1"/>
</dbReference>
<dbReference type="InterPro" id="IPR043129">
    <property type="entry name" value="ATPase_NBD"/>
</dbReference>
<name>A9BCB9_PROM4</name>
<dbReference type="PANTHER" id="PTHR42749:SF1">
    <property type="entry name" value="CELL SHAPE-DETERMINING PROTEIN MREB"/>
    <property type="match status" value="1"/>
</dbReference>
<evidence type="ECO:0000256" key="5">
    <source>
        <dbReference type="ARBA" id="ARBA00022840"/>
    </source>
</evidence>
<dbReference type="eggNOG" id="COG0443">
    <property type="taxonomic scope" value="Bacteria"/>
</dbReference>
<dbReference type="PROSITE" id="PS00329">
    <property type="entry name" value="HSP70_2"/>
    <property type="match status" value="1"/>
</dbReference>
<dbReference type="InterPro" id="IPR056546">
    <property type="entry name" value="MreB_MamK-like"/>
</dbReference>
<dbReference type="SUPFAM" id="SSF53067">
    <property type="entry name" value="Actin-like ATPase domain"/>
    <property type="match status" value="2"/>
</dbReference>
<evidence type="ECO:0000313" key="8">
    <source>
        <dbReference type="EMBL" id="ABX09481.1"/>
    </source>
</evidence>
<keyword evidence="7" id="KW-0143">Chaperone</keyword>
<dbReference type="GO" id="GO:0005737">
    <property type="term" value="C:cytoplasm"/>
    <property type="evidence" value="ECO:0007669"/>
    <property type="project" value="UniProtKB-SubCell"/>
</dbReference>